<dbReference type="RefSeq" id="WP_244525529.1">
    <property type="nucleotide sequence ID" value="NZ_FNZG01000003.1"/>
</dbReference>
<keyword evidence="14" id="KW-1185">Reference proteome</keyword>
<evidence type="ECO:0000256" key="11">
    <source>
        <dbReference type="PIRSR" id="PIRSR006247-1"/>
    </source>
</evidence>
<keyword evidence="8 10" id="KW-0406">Ion transport</keyword>
<keyword evidence="9 10" id="KW-0472">Membrane</keyword>
<feature type="transmembrane region" description="Helical" evidence="12">
    <location>
        <begin position="285"/>
        <end position="305"/>
    </location>
</feature>
<evidence type="ECO:0000256" key="5">
    <source>
        <dbReference type="ARBA" id="ARBA00022692"/>
    </source>
</evidence>
<keyword evidence="3 10" id="KW-1003">Cell membrane</keyword>
<name>A0A1I1K0S2_9RHOB</name>
<feature type="transmembrane region" description="Helical" evidence="12">
    <location>
        <begin position="405"/>
        <end position="425"/>
    </location>
</feature>
<evidence type="ECO:0000256" key="3">
    <source>
        <dbReference type="ARBA" id="ARBA00022475"/>
    </source>
</evidence>
<keyword evidence="6 10" id="KW-0630">Potassium</keyword>
<dbReference type="PANTHER" id="PTHR32024">
    <property type="entry name" value="TRK SYSTEM POTASSIUM UPTAKE PROTEIN TRKG-RELATED"/>
    <property type="match status" value="1"/>
</dbReference>
<feature type="transmembrane region" description="Helical" evidence="12">
    <location>
        <begin position="467"/>
        <end position="487"/>
    </location>
</feature>
<dbReference type="PIRSF" id="PIRSF006247">
    <property type="entry name" value="TrkH"/>
    <property type="match status" value="1"/>
</dbReference>
<comment type="function">
    <text evidence="10">Low-affinity potassium transport system. Interacts with Trk system potassium uptake protein TrkA.</text>
</comment>
<dbReference type="STRING" id="517719.SAMN05421762_1205"/>
<dbReference type="Pfam" id="PF02386">
    <property type="entry name" value="TrkH"/>
    <property type="match status" value="1"/>
</dbReference>
<evidence type="ECO:0000256" key="7">
    <source>
        <dbReference type="ARBA" id="ARBA00022989"/>
    </source>
</evidence>
<evidence type="ECO:0000256" key="4">
    <source>
        <dbReference type="ARBA" id="ARBA00022538"/>
    </source>
</evidence>
<feature type="binding site" evidence="11">
    <location>
        <position position="232"/>
    </location>
    <ligand>
        <name>K(+)</name>
        <dbReference type="ChEBI" id="CHEBI:29103"/>
    </ligand>
</feature>
<feature type="transmembrane region" description="Helical" evidence="12">
    <location>
        <begin position="340"/>
        <end position="365"/>
    </location>
</feature>
<proteinExistence type="inferred from homology"/>
<organism evidence="13 14">
    <name type="scientific">Pseudooceanicola nitratireducens</name>
    <dbReference type="NCBI Taxonomy" id="517719"/>
    <lineage>
        <taxon>Bacteria</taxon>
        <taxon>Pseudomonadati</taxon>
        <taxon>Pseudomonadota</taxon>
        <taxon>Alphaproteobacteria</taxon>
        <taxon>Rhodobacterales</taxon>
        <taxon>Paracoccaceae</taxon>
        <taxon>Pseudooceanicola</taxon>
    </lineage>
</organism>
<keyword evidence="11" id="KW-0479">Metal-binding</keyword>
<feature type="transmembrane region" description="Helical" evidence="12">
    <location>
        <begin position="21"/>
        <end position="40"/>
    </location>
</feature>
<dbReference type="InterPro" id="IPR004772">
    <property type="entry name" value="TrkH"/>
</dbReference>
<dbReference type="AlphaFoldDB" id="A0A1I1K0S2"/>
<comment type="similarity">
    <text evidence="10">Belongs to the TrkH potassium transport family.</text>
</comment>
<feature type="transmembrane region" description="Helical" evidence="12">
    <location>
        <begin position="241"/>
        <end position="264"/>
    </location>
</feature>
<keyword evidence="7 12" id="KW-1133">Transmembrane helix</keyword>
<evidence type="ECO:0000256" key="6">
    <source>
        <dbReference type="ARBA" id="ARBA00022958"/>
    </source>
</evidence>
<reference evidence="13 14" key="1">
    <citation type="submission" date="2016-10" db="EMBL/GenBank/DDBJ databases">
        <authorList>
            <person name="de Groot N.N."/>
        </authorList>
    </citation>
    <scope>NUCLEOTIDE SEQUENCE [LARGE SCALE GENOMIC DNA]</scope>
    <source>
        <strain evidence="13 14">DSM 29619</strain>
    </source>
</reference>
<sequence>MTALSPPRRHRSFIDLRPIGYVIGLLVACLGLTMLLPLAVDIAEGRGHWPAFAESAILTFAIGGLTALSCQNGNEEGLTLQQTFLLTTGVWATLPMFGALPFMLGDTNASFTDAFFEAMSGMTTTGSTVFSGLDTMPRGILLWRGILQWLGGIGIIVVAMVFLPELRVGGMQVFRSEAFETMGKILPRATTIAAQISVVYVALTVACALTYLFLGMDPFDASVHALTTISTGGFSTRDASFGAFAGPMEYAASVYMVLAALPFVRYVQLLNGNRRAIFTDSQVRAFIYTIGAFVGVTFLSLLHIFPNHWEQSLREALFNIISIMSGTGFASVDYMGWGPFVITIFFFVGLVGGCAGSTACSVKIFRYQILFAAIRTQIKRIHLPHGRFSPKFDGRPISQDVMGSVMSFFVFFVVSVGLLAVALALTGLDFTTSISGAATAIANIGPGLGDIIGPAGNFGPLNDTAKWLLAVGMLCGRLELMVVYAILTVQFWRA</sequence>
<feature type="transmembrane region" description="Helical" evidence="12">
    <location>
        <begin position="146"/>
        <end position="166"/>
    </location>
</feature>
<feature type="transmembrane region" description="Helical" evidence="12">
    <location>
        <begin position="192"/>
        <end position="214"/>
    </location>
</feature>
<dbReference type="PANTHER" id="PTHR32024:SF3">
    <property type="entry name" value="TRK SYSTEM POTASSIUM UPTAKE PROTEIN"/>
    <property type="match status" value="1"/>
</dbReference>
<feature type="transmembrane region" description="Helical" evidence="12">
    <location>
        <begin position="83"/>
        <end position="104"/>
    </location>
</feature>
<dbReference type="GO" id="GO:0015379">
    <property type="term" value="F:potassium:chloride symporter activity"/>
    <property type="evidence" value="ECO:0007669"/>
    <property type="project" value="InterPro"/>
</dbReference>
<keyword evidence="5 12" id="KW-0812">Transmembrane</keyword>
<evidence type="ECO:0000256" key="12">
    <source>
        <dbReference type="SAM" id="Phobius"/>
    </source>
</evidence>
<evidence type="ECO:0000256" key="1">
    <source>
        <dbReference type="ARBA" id="ARBA00004651"/>
    </source>
</evidence>
<evidence type="ECO:0000256" key="8">
    <source>
        <dbReference type="ARBA" id="ARBA00023065"/>
    </source>
</evidence>
<evidence type="ECO:0000256" key="2">
    <source>
        <dbReference type="ARBA" id="ARBA00022448"/>
    </source>
</evidence>
<feature type="binding site" evidence="11">
    <location>
        <position position="443"/>
    </location>
    <ligand>
        <name>K(+)</name>
        <dbReference type="ChEBI" id="CHEBI:29103"/>
    </ligand>
</feature>
<keyword evidence="4 10" id="KW-0633">Potassium transport</keyword>
<dbReference type="GO" id="GO:0005886">
    <property type="term" value="C:plasma membrane"/>
    <property type="evidence" value="ECO:0007669"/>
    <property type="project" value="UniProtKB-SubCell"/>
</dbReference>
<accession>A0A1I1K0S2</accession>
<protein>
    <recommendedName>
        <fullName evidence="10">Trk system potassium uptake protein</fullName>
    </recommendedName>
</protein>
<keyword evidence="2 10" id="KW-0813">Transport</keyword>
<evidence type="ECO:0000256" key="9">
    <source>
        <dbReference type="ARBA" id="ARBA00023136"/>
    </source>
</evidence>
<keyword evidence="10" id="KW-0997">Cell inner membrane</keyword>
<dbReference type="InterPro" id="IPR003445">
    <property type="entry name" value="Cat_transpt"/>
</dbReference>
<feature type="binding site" evidence="11">
    <location>
        <position position="125"/>
    </location>
    <ligand>
        <name>K(+)</name>
        <dbReference type="ChEBI" id="CHEBI:29103"/>
    </ligand>
</feature>
<evidence type="ECO:0000313" key="14">
    <source>
        <dbReference type="Proteomes" id="UP000231644"/>
    </source>
</evidence>
<dbReference type="Proteomes" id="UP000231644">
    <property type="component" value="Unassembled WGS sequence"/>
</dbReference>
<feature type="binding site" evidence="11">
    <location>
        <position position="327"/>
    </location>
    <ligand>
        <name>K(+)</name>
        <dbReference type="ChEBI" id="CHEBI:29103"/>
    </ligand>
</feature>
<feature type="binding site" evidence="11">
    <location>
        <position position="124"/>
    </location>
    <ligand>
        <name>K(+)</name>
        <dbReference type="ChEBI" id="CHEBI:29103"/>
    </ligand>
</feature>
<evidence type="ECO:0000256" key="10">
    <source>
        <dbReference type="PIRNR" id="PIRNR006247"/>
    </source>
</evidence>
<feature type="transmembrane region" description="Helical" evidence="12">
    <location>
        <begin position="52"/>
        <end position="71"/>
    </location>
</feature>
<comment type="subcellular location">
    <subcellularLocation>
        <location evidence="10">Cell inner membrane</location>
        <topology evidence="10">Multi-pass membrane protein</topology>
    </subcellularLocation>
    <subcellularLocation>
        <location evidence="1">Cell membrane</location>
        <topology evidence="1">Multi-pass membrane protein</topology>
    </subcellularLocation>
</comment>
<dbReference type="GO" id="GO:0046872">
    <property type="term" value="F:metal ion binding"/>
    <property type="evidence" value="ECO:0007669"/>
    <property type="project" value="UniProtKB-KW"/>
</dbReference>
<evidence type="ECO:0000313" key="13">
    <source>
        <dbReference type="EMBL" id="SFC52358.1"/>
    </source>
</evidence>
<dbReference type="EMBL" id="FOLX01000001">
    <property type="protein sequence ID" value="SFC52358.1"/>
    <property type="molecule type" value="Genomic_DNA"/>
</dbReference>
<gene>
    <name evidence="13" type="ORF">SAMN05421762_1205</name>
</gene>